<dbReference type="SMART" id="SM00954">
    <property type="entry name" value="RelA_SpoT"/>
    <property type="match status" value="1"/>
</dbReference>
<dbReference type="InterPro" id="IPR052366">
    <property type="entry name" value="GTP_Pyrophosphokinase"/>
</dbReference>
<dbReference type="Proteomes" id="UP000016608">
    <property type="component" value="Unassembled WGS sequence"/>
</dbReference>
<dbReference type="Gene3D" id="3.30.460.10">
    <property type="entry name" value="Beta Polymerase, domain 2"/>
    <property type="match status" value="1"/>
</dbReference>
<dbReference type="EMBL" id="AWVJ01000142">
    <property type="protein sequence ID" value="ERK43683.1"/>
    <property type="molecule type" value="Genomic_DNA"/>
</dbReference>
<protein>
    <submittedName>
        <fullName evidence="5">RelA/SpoT domain protein</fullName>
    </submittedName>
</protein>
<evidence type="ECO:0000256" key="1">
    <source>
        <dbReference type="ARBA" id="ARBA00004976"/>
    </source>
</evidence>
<dbReference type="GO" id="GO:0015970">
    <property type="term" value="P:guanosine tetraphosphate biosynthetic process"/>
    <property type="evidence" value="ECO:0007669"/>
    <property type="project" value="UniProtKB-UniPathway"/>
</dbReference>
<evidence type="ECO:0000313" key="6">
    <source>
        <dbReference type="Proteomes" id="UP000016608"/>
    </source>
</evidence>
<dbReference type="Gene3D" id="1.10.287.860">
    <property type="entry name" value="Nucleotidyltransferase"/>
    <property type="match status" value="1"/>
</dbReference>
<gene>
    <name evidence="5" type="ORF">HMPREF0373_02372</name>
</gene>
<evidence type="ECO:0000259" key="4">
    <source>
        <dbReference type="SMART" id="SM00954"/>
    </source>
</evidence>
<name>U2QQV1_EUBRA</name>
<comment type="caution">
    <text evidence="5">The sequence shown here is derived from an EMBL/GenBank/DDBJ whole genome shotgun (WGS) entry which is preliminary data.</text>
</comment>
<dbReference type="PATRIC" id="fig|1256908.3.peg.2184"/>
<dbReference type="PANTHER" id="PTHR47837">
    <property type="entry name" value="GTP PYROPHOSPHOKINASE YJBM"/>
    <property type="match status" value="1"/>
</dbReference>
<evidence type="ECO:0000313" key="5">
    <source>
        <dbReference type="EMBL" id="ERK43683.1"/>
    </source>
</evidence>
<comment type="pathway">
    <text evidence="1">Purine metabolism; ppGpp biosynthesis; ppGpp from GTP: step 1/2.</text>
</comment>
<feature type="domain" description="RelA/SpoT" evidence="4">
    <location>
        <begin position="91"/>
        <end position="214"/>
    </location>
</feature>
<feature type="coiled-coil region" evidence="2">
    <location>
        <begin position="63"/>
        <end position="106"/>
    </location>
</feature>
<dbReference type="AlphaFoldDB" id="U2QQV1"/>
<evidence type="ECO:0000256" key="2">
    <source>
        <dbReference type="SAM" id="Coils"/>
    </source>
</evidence>
<dbReference type="InterPro" id="IPR007685">
    <property type="entry name" value="RelA_SpoT"/>
</dbReference>
<organism evidence="5 6">
    <name type="scientific">Eubacterium ramulus ATCC 29099</name>
    <dbReference type="NCBI Taxonomy" id="1256908"/>
    <lineage>
        <taxon>Bacteria</taxon>
        <taxon>Bacillati</taxon>
        <taxon>Bacillota</taxon>
        <taxon>Clostridia</taxon>
        <taxon>Eubacteriales</taxon>
        <taxon>Eubacteriaceae</taxon>
        <taxon>Eubacterium</taxon>
    </lineage>
</organism>
<dbReference type="eggNOG" id="COG2357">
    <property type="taxonomic scope" value="Bacteria"/>
</dbReference>
<dbReference type="PANTHER" id="PTHR47837:SF2">
    <property type="entry name" value="GTP PYROPHOSPHOKINASE YWAC"/>
    <property type="match status" value="1"/>
</dbReference>
<keyword evidence="2" id="KW-0175">Coiled coil</keyword>
<dbReference type="Pfam" id="PF04607">
    <property type="entry name" value="RelA_SpoT"/>
    <property type="match status" value="1"/>
</dbReference>
<dbReference type="UniPathway" id="UPA00908">
    <property type="reaction ID" value="UER00884"/>
</dbReference>
<dbReference type="SUPFAM" id="SSF81301">
    <property type="entry name" value="Nucleotidyltransferase"/>
    <property type="match status" value="1"/>
</dbReference>
<feature type="compositionally biased region" description="Basic and acidic residues" evidence="3">
    <location>
        <begin position="21"/>
        <end position="30"/>
    </location>
</feature>
<evidence type="ECO:0000256" key="3">
    <source>
        <dbReference type="SAM" id="MobiDB-lite"/>
    </source>
</evidence>
<proteinExistence type="predicted"/>
<keyword evidence="6" id="KW-1185">Reference proteome</keyword>
<dbReference type="HOGENOM" id="CLU_077095_0_0_9"/>
<feature type="region of interest" description="Disordered" evidence="3">
    <location>
        <begin position="1"/>
        <end position="32"/>
    </location>
</feature>
<accession>U2QQV1</accession>
<dbReference type="CDD" id="cd05399">
    <property type="entry name" value="NT_Rel-Spo_like"/>
    <property type="match status" value="1"/>
</dbReference>
<sequence length="245" mass="28257">MGIEGKENYSEMDENVTNTEETVHEKENEQTGKAAGSCLPLAADQLDLAKQYKQMMLIYEAGIRQLTTKLQILNREFEQSNDRNPIENIKSRIKSAESIAKKMERKGLPMTLSCLTNNIFDIAGIRVICPFITDVYEVARMLLSQTDVELVQVKDYIREPKENGYRSLHLIVKINVFFSDGMRQVPVEVQMRTIAMNFWASTEHQLRYKKDKAITPEMHARLKKCADIMADADYQMQKLAEEIHF</sequence>
<dbReference type="InterPro" id="IPR043519">
    <property type="entry name" value="NT_sf"/>
</dbReference>
<reference evidence="5 6" key="1">
    <citation type="submission" date="2013-06" db="EMBL/GenBank/DDBJ databases">
        <authorList>
            <person name="Weinstock G."/>
            <person name="Sodergren E."/>
            <person name="Lobos E.A."/>
            <person name="Fulton L."/>
            <person name="Fulton R."/>
            <person name="Courtney L."/>
            <person name="Fronick C."/>
            <person name="O'Laughlin M."/>
            <person name="Godfrey J."/>
            <person name="Wilson R.M."/>
            <person name="Miner T."/>
            <person name="Farmer C."/>
            <person name="Delehaunty K."/>
            <person name="Cordes M."/>
            <person name="Minx P."/>
            <person name="Tomlinson C."/>
            <person name="Chen J."/>
            <person name="Wollam A."/>
            <person name="Pepin K.H."/>
            <person name="Bhonagiri V."/>
            <person name="Zhang X."/>
            <person name="Warren W."/>
            <person name="Mitreva M."/>
            <person name="Mardis E.R."/>
            <person name="Wilson R.K."/>
        </authorList>
    </citation>
    <scope>NUCLEOTIDE SEQUENCE [LARGE SCALE GENOMIC DNA]</scope>
    <source>
        <strain evidence="5 6">ATCC 29099</strain>
    </source>
</reference>